<dbReference type="SUPFAM" id="SSF53850">
    <property type="entry name" value="Periplasmic binding protein-like II"/>
    <property type="match status" value="1"/>
</dbReference>
<evidence type="ECO:0000256" key="2">
    <source>
        <dbReference type="ARBA" id="ARBA00022448"/>
    </source>
</evidence>
<keyword evidence="8" id="KW-1185">Reference proteome</keyword>
<dbReference type="InterPro" id="IPR024370">
    <property type="entry name" value="PBP_domain"/>
</dbReference>
<evidence type="ECO:0000256" key="1">
    <source>
        <dbReference type="ARBA" id="ARBA00008725"/>
    </source>
</evidence>
<dbReference type="GO" id="GO:0035435">
    <property type="term" value="P:phosphate ion transmembrane transport"/>
    <property type="evidence" value="ECO:0007669"/>
    <property type="project" value="InterPro"/>
</dbReference>
<feature type="binding site" evidence="5">
    <location>
        <position position="136"/>
    </location>
    <ligand>
        <name>phosphate</name>
        <dbReference type="ChEBI" id="CHEBI:43474"/>
    </ligand>
</feature>
<dbReference type="PANTHER" id="PTHR42996:SF1">
    <property type="entry name" value="PHOSPHATE-BINDING PROTEIN PSTS"/>
    <property type="match status" value="1"/>
</dbReference>
<dbReference type="NCBIfam" id="TIGR00975">
    <property type="entry name" value="3a0107s03"/>
    <property type="match status" value="1"/>
</dbReference>
<feature type="binding site" evidence="5">
    <location>
        <position position="154"/>
    </location>
    <ligand>
        <name>phosphate</name>
        <dbReference type="ChEBI" id="CHEBI:43474"/>
    </ligand>
</feature>
<keyword evidence="3 4" id="KW-0592">Phosphate transport</keyword>
<keyword evidence="2 4" id="KW-0813">Transport</keyword>
<evidence type="ECO:0000256" key="5">
    <source>
        <dbReference type="PIRSR" id="PIRSR002756-1"/>
    </source>
</evidence>
<dbReference type="InterPro" id="IPR050962">
    <property type="entry name" value="Phosphate-bind_PstS"/>
</dbReference>
<accession>L1KRQ1</accession>
<reference evidence="7 8" key="1">
    <citation type="submission" date="2012-11" db="EMBL/GenBank/DDBJ databases">
        <authorList>
            <person name="Huguet-Tapia J.C."/>
            <person name="Durkin A.S."/>
            <person name="Pettis G.S."/>
            <person name="Badger J.H."/>
        </authorList>
    </citation>
    <scope>NUCLEOTIDE SEQUENCE [LARGE SCALE GENOMIC DNA]</scope>
    <source>
        <strain evidence="7 8">91-03</strain>
    </source>
</reference>
<evidence type="ECO:0000256" key="3">
    <source>
        <dbReference type="ARBA" id="ARBA00022592"/>
    </source>
</evidence>
<feature type="domain" description="PBP" evidence="6">
    <location>
        <begin position="97"/>
        <end position="388"/>
    </location>
</feature>
<gene>
    <name evidence="7" type="primary">pstS</name>
    <name evidence="7" type="ORF">STRIP9103_05123</name>
</gene>
<dbReference type="Gene3D" id="3.40.190.10">
    <property type="entry name" value="Periplasmic binding protein-like II"/>
    <property type="match status" value="2"/>
</dbReference>
<dbReference type="Proteomes" id="UP000010411">
    <property type="component" value="Unassembled WGS sequence"/>
</dbReference>
<sequence>MPRDDSSLRMKGTSTKKSQGWYDDFARRHVDGGSWKELPKVKLQRKNRLRALSLGAVAVTGALTLTACGSDDTSGGTGGSGDSSASAANSNIDCGDAKGQLLADGSSAQKNAIDAWVKQYSASCKDVVINYKGSGSGAGITAFTQGQVAFAGSDSPLKPEEVTASKEVCSGGQGIDLPMVGGPIAVGYNVPGVDNLVLDAKTLALIFDSKIKNWNDKAIATLNPDAKLPDLKIQPFHRSDESGTTDNFTKYLIAAAPDNWKYEGGKAWQAEGGQSAQGSSGVAQGVKETKGAISYMELSYAKDGISTVDVKTGAAEPVKATVENATKAIAEAEVVGTGKDLSLKLNYTPTAEGAYPITLVTYEIVCDKGNKADTLPATKSFLTYIASEDGQGLLSEAGYAPMPEEIIAKVRTTISELS</sequence>
<proteinExistence type="inferred from homology"/>
<dbReference type="PATRIC" id="fig|698759.3.peg.6047"/>
<dbReference type="GO" id="GO:0042301">
    <property type="term" value="F:phosphate ion binding"/>
    <property type="evidence" value="ECO:0007669"/>
    <property type="project" value="InterPro"/>
</dbReference>
<evidence type="ECO:0000256" key="4">
    <source>
        <dbReference type="PIRNR" id="PIRNR002756"/>
    </source>
</evidence>
<name>L1KRQ1_9ACTN</name>
<dbReference type="AlphaFoldDB" id="L1KRQ1"/>
<feature type="binding site" evidence="5">
    <location>
        <begin position="242"/>
        <end position="244"/>
    </location>
    <ligand>
        <name>phosphate</name>
        <dbReference type="ChEBI" id="CHEBI:43474"/>
    </ligand>
</feature>
<organism evidence="7 8">
    <name type="scientific">Streptomyces ipomoeae 91-03</name>
    <dbReference type="NCBI Taxonomy" id="698759"/>
    <lineage>
        <taxon>Bacteria</taxon>
        <taxon>Bacillati</taxon>
        <taxon>Actinomycetota</taxon>
        <taxon>Actinomycetes</taxon>
        <taxon>Kitasatosporales</taxon>
        <taxon>Streptomycetaceae</taxon>
        <taxon>Streptomyces</taxon>
    </lineage>
</organism>
<feature type="binding site" evidence="5">
    <location>
        <begin position="106"/>
        <end position="108"/>
    </location>
    <ligand>
        <name>phosphate</name>
        <dbReference type="ChEBI" id="CHEBI:43474"/>
    </ligand>
</feature>
<evidence type="ECO:0000313" key="8">
    <source>
        <dbReference type="Proteomes" id="UP000010411"/>
    </source>
</evidence>
<protein>
    <recommendedName>
        <fullName evidence="4">Phosphate-binding protein</fullName>
    </recommendedName>
</protein>
<evidence type="ECO:0000313" key="7">
    <source>
        <dbReference type="EMBL" id="EKX63272.1"/>
    </source>
</evidence>
<dbReference type="PANTHER" id="PTHR42996">
    <property type="entry name" value="PHOSPHATE-BINDING PROTEIN PSTS"/>
    <property type="match status" value="1"/>
</dbReference>
<dbReference type="PIRSF" id="PIRSF002756">
    <property type="entry name" value="PstS"/>
    <property type="match status" value="1"/>
</dbReference>
<dbReference type="EMBL" id="AEJC01000440">
    <property type="protein sequence ID" value="EKX63272.1"/>
    <property type="molecule type" value="Genomic_DNA"/>
</dbReference>
<evidence type="ECO:0000259" key="6">
    <source>
        <dbReference type="Pfam" id="PF12849"/>
    </source>
</evidence>
<dbReference type="InterPro" id="IPR005673">
    <property type="entry name" value="ABC_phos-bd_PstS"/>
</dbReference>
<dbReference type="CDD" id="cd13565">
    <property type="entry name" value="PBP2_PstS"/>
    <property type="match status" value="1"/>
</dbReference>
<dbReference type="Pfam" id="PF12849">
    <property type="entry name" value="PBP_like_2"/>
    <property type="match status" value="1"/>
</dbReference>
<dbReference type="GO" id="GO:0043190">
    <property type="term" value="C:ATP-binding cassette (ABC) transporter complex"/>
    <property type="evidence" value="ECO:0007669"/>
    <property type="project" value="InterPro"/>
</dbReference>
<comment type="similarity">
    <text evidence="1 4">Belongs to the PstS family.</text>
</comment>
<comment type="caution">
    <text evidence="7">The sequence shown here is derived from an EMBL/GenBank/DDBJ whole genome shotgun (WGS) entry which is preliminary data.</text>
</comment>